<dbReference type="InterPro" id="IPR028098">
    <property type="entry name" value="Glyco_trans_4-like_N"/>
</dbReference>
<feature type="domain" description="Glycosyltransferase subfamily 4-like N-terminal" evidence="2">
    <location>
        <begin position="26"/>
        <end position="198"/>
    </location>
</feature>
<proteinExistence type="predicted"/>
<gene>
    <name evidence="3" type="ORF">G8O29_09895</name>
</gene>
<keyword evidence="4" id="KW-1185">Reference proteome</keyword>
<organism evidence="3 4">
    <name type="scientific">Rhodobacter calidifons</name>
    <dbReference type="NCBI Taxonomy" id="2715277"/>
    <lineage>
        <taxon>Bacteria</taxon>
        <taxon>Pseudomonadati</taxon>
        <taxon>Pseudomonadota</taxon>
        <taxon>Alphaproteobacteria</taxon>
        <taxon>Rhodobacterales</taxon>
        <taxon>Rhodobacter group</taxon>
        <taxon>Rhodobacter</taxon>
    </lineage>
</organism>
<dbReference type="Proteomes" id="UP001515660">
    <property type="component" value="Unassembled WGS sequence"/>
</dbReference>
<comment type="caution">
    <text evidence="3">The sequence shown here is derived from an EMBL/GenBank/DDBJ whole genome shotgun (WGS) entry which is preliminary data.</text>
</comment>
<dbReference type="PANTHER" id="PTHR12526:SF635">
    <property type="entry name" value="GLYCOSYL TRANSFERASE GROUP 1"/>
    <property type="match status" value="1"/>
</dbReference>
<evidence type="ECO:0000259" key="2">
    <source>
        <dbReference type="Pfam" id="PF13439"/>
    </source>
</evidence>
<dbReference type="Pfam" id="PF00534">
    <property type="entry name" value="Glycos_transf_1"/>
    <property type="match status" value="1"/>
</dbReference>
<reference evidence="3 4" key="1">
    <citation type="journal article" date="2022" name="Microorganisms">
        <title>Genome Sequence and Characterization of a Xanthorhodopsin-Containing, Aerobic Anoxygenic Phototrophic Rhodobacter Species, Isolated from Mesophilic Conditions at Yellowstone National Park.</title>
        <authorList>
            <person name="Kyndt J.A."/>
            <person name="Robertson S."/>
            <person name="Shoffstall I.B."/>
            <person name="Ramaley R.F."/>
            <person name="Meyer T.E."/>
        </authorList>
    </citation>
    <scope>NUCLEOTIDE SEQUENCE [LARGE SCALE GENOMIC DNA]</scope>
    <source>
        <strain evidence="3 4">M37P</strain>
    </source>
</reference>
<accession>A0ABX0G710</accession>
<dbReference type="EMBL" id="JAANHS010000006">
    <property type="protein sequence ID" value="NHB77050.1"/>
    <property type="molecule type" value="Genomic_DNA"/>
</dbReference>
<dbReference type="Pfam" id="PF13439">
    <property type="entry name" value="Glyco_transf_4"/>
    <property type="match status" value="1"/>
</dbReference>
<evidence type="ECO:0000313" key="3">
    <source>
        <dbReference type="EMBL" id="NHB77050.1"/>
    </source>
</evidence>
<protein>
    <submittedName>
        <fullName evidence="3">Glycosyltransferase family 4 protein</fullName>
    </submittedName>
</protein>
<dbReference type="CDD" id="cd03801">
    <property type="entry name" value="GT4_PimA-like"/>
    <property type="match status" value="1"/>
</dbReference>
<evidence type="ECO:0000259" key="1">
    <source>
        <dbReference type="Pfam" id="PF00534"/>
    </source>
</evidence>
<dbReference type="InterPro" id="IPR001296">
    <property type="entry name" value="Glyco_trans_1"/>
</dbReference>
<dbReference type="SUPFAM" id="SSF53756">
    <property type="entry name" value="UDP-Glycosyltransferase/glycogen phosphorylase"/>
    <property type="match status" value="1"/>
</dbReference>
<evidence type="ECO:0000313" key="4">
    <source>
        <dbReference type="Proteomes" id="UP001515660"/>
    </source>
</evidence>
<feature type="domain" description="Glycosyl transferase family 1" evidence="1">
    <location>
        <begin position="214"/>
        <end position="377"/>
    </location>
</feature>
<sequence length="402" mass="43580">MTRGSELRPLRVAFVTPAWPGVQTPNGIATAVSHLASGLQDAGHEVTIIAHWLDAPHDHPRVIALPDARLRLVDRLRRKLDPEGWQVRFVADQHVEAIRRAVALYGVEVVVMEETQGWVGEIRAKVSVPVVATLHGPWWLHRMAGSAPDDAASARREAREARGLRRVDGITSPSNEVLRQTEARWGLPKVPAAVIPNPFPAPAQGIDLTDELLNHVLFVGRFDHIKGGDIVVDAFASIAAAHPAAQFTFVGPDEGLPRAGGGIDRLSDRLARLPEPVRSRIRAVGRQSRAEVAALRARHGVTLVASRYENFGGTLIEAMAVGSAVVSTSVGGQKEIATHEETALMVPPEDAEAMARACLRLMRDPALARRLGAAARNHVKANYAPDVIARRMADFLASVRRQ</sequence>
<name>A0ABX0G710_9RHOB</name>
<dbReference type="Gene3D" id="3.40.50.2000">
    <property type="entry name" value="Glycogen Phosphorylase B"/>
    <property type="match status" value="2"/>
</dbReference>
<dbReference type="PANTHER" id="PTHR12526">
    <property type="entry name" value="GLYCOSYLTRANSFERASE"/>
    <property type="match status" value="1"/>
</dbReference>
<dbReference type="RefSeq" id="WP_166403076.1">
    <property type="nucleotide sequence ID" value="NZ_JAANHS010000006.1"/>
</dbReference>